<accession>A0A8T0EUV2</accession>
<dbReference type="Gene3D" id="3.10.10.10">
    <property type="entry name" value="HIV Type 1 Reverse Transcriptase, subunit A, domain 1"/>
    <property type="match status" value="1"/>
</dbReference>
<sequence length="139" mass="15703">MTFAFESAALLSPWAYDGIIKSSKIMPRSVLSRAPSQDKSTGRLRAKTTCDNDQYAKLLNGFPNLTKSLCMDQTVQHNVRHHIKIFGTPVFAKARHLAHDRLPIAKMEFQHMLNLDHIRQSSSNYSSPLHMVPKKGTLD</sequence>
<name>A0A8T0EUV2_ARGBR</name>
<organism evidence="1 2">
    <name type="scientific">Argiope bruennichi</name>
    <name type="common">Wasp spider</name>
    <name type="synonym">Aranea bruennichi</name>
    <dbReference type="NCBI Taxonomy" id="94029"/>
    <lineage>
        <taxon>Eukaryota</taxon>
        <taxon>Metazoa</taxon>
        <taxon>Ecdysozoa</taxon>
        <taxon>Arthropoda</taxon>
        <taxon>Chelicerata</taxon>
        <taxon>Arachnida</taxon>
        <taxon>Araneae</taxon>
        <taxon>Araneomorphae</taxon>
        <taxon>Entelegynae</taxon>
        <taxon>Araneoidea</taxon>
        <taxon>Araneidae</taxon>
        <taxon>Argiope</taxon>
    </lineage>
</organism>
<dbReference type="InterPro" id="IPR043502">
    <property type="entry name" value="DNA/RNA_pol_sf"/>
</dbReference>
<reference evidence="1" key="1">
    <citation type="journal article" date="2020" name="bioRxiv">
        <title>Chromosome-level reference genome of the European wasp spider Argiope bruennichi: a resource for studies on range expansion and evolutionary adaptation.</title>
        <authorList>
            <person name="Sheffer M.M."/>
            <person name="Hoppe A."/>
            <person name="Krehenwinkel H."/>
            <person name="Uhl G."/>
            <person name="Kuss A.W."/>
            <person name="Jensen L."/>
            <person name="Jensen C."/>
            <person name="Gillespie R.G."/>
            <person name="Hoff K.J."/>
            <person name="Prost S."/>
        </authorList>
    </citation>
    <scope>NUCLEOTIDE SEQUENCE</scope>
</reference>
<dbReference type="SUPFAM" id="SSF56672">
    <property type="entry name" value="DNA/RNA polymerases"/>
    <property type="match status" value="1"/>
</dbReference>
<evidence type="ECO:0000313" key="1">
    <source>
        <dbReference type="EMBL" id="KAF8781524.1"/>
    </source>
</evidence>
<gene>
    <name evidence="1" type="ORF">HNY73_011912</name>
</gene>
<comment type="caution">
    <text evidence="1">The sequence shown here is derived from an EMBL/GenBank/DDBJ whole genome shotgun (WGS) entry which is preliminary data.</text>
</comment>
<reference evidence="1" key="2">
    <citation type="submission" date="2020-06" db="EMBL/GenBank/DDBJ databases">
        <authorList>
            <person name="Sheffer M."/>
        </authorList>
    </citation>
    <scope>NUCLEOTIDE SEQUENCE</scope>
</reference>
<proteinExistence type="predicted"/>
<protein>
    <submittedName>
        <fullName evidence="1">Uncharacterized protein</fullName>
    </submittedName>
</protein>
<dbReference type="EMBL" id="JABXBU010001863">
    <property type="protein sequence ID" value="KAF8781524.1"/>
    <property type="molecule type" value="Genomic_DNA"/>
</dbReference>
<keyword evidence="2" id="KW-1185">Reference proteome</keyword>
<evidence type="ECO:0000313" key="2">
    <source>
        <dbReference type="Proteomes" id="UP000807504"/>
    </source>
</evidence>
<dbReference type="AlphaFoldDB" id="A0A8T0EUV2"/>
<dbReference type="GO" id="GO:0071897">
    <property type="term" value="P:DNA biosynthetic process"/>
    <property type="evidence" value="ECO:0007669"/>
    <property type="project" value="UniProtKB-ARBA"/>
</dbReference>
<dbReference type="Proteomes" id="UP000807504">
    <property type="component" value="Unassembled WGS sequence"/>
</dbReference>